<reference evidence="2 3" key="1">
    <citation type="submission" date="2018-07" db="EMBL/GenBank/DDBJ databases">
        <title>Pseudomonas laoshanensis sp. nov., isolated from soil.</title>
        <authorList>
            <person name="Sun J."/>
            <person name="Yu L."/>
            <person name="Wang M."/>
            <person name="Zhang C."/>
        </authorList>
    </citation>
    <scope>NUCLEOTIDE SEQUENCE [LARGE SCALE GENOMIC DNA]</scope>
    <source>
        <strain evidence="2 3">Y22</strain>
    </source>
</reference>
<dbReference type="AlphaFoldDB" id="A0A7V7KWN7"/>
<proteinExistence type="predicted"/>
<dbReference type="EMBL" id="QOVF01000004">
    <property type="protein sequence ID" value="KAA0693498.1"/>
    <property type="molecule type" value="Genomic_DNA"/>
</dbReference>
<sequence>MARHTSSALVPSAWVLLAISTLVALTLGVGLAIFHYQQQSKVILNTGETLFRHISQQLETELLRLYQPPAQALNLLALSDLSSTISLEQRLNYLPQLAQVLVDNPQLNSLYQGWPTGDYLMLRPLRTPSLRTRFNAPSDAVWMVWHIQMDPEASKAVHLFYDQQLQVLEQRELFNDGYDPRQRLWYSQARGSGAQIITTPYIFFSTSEFGTTLARPTTSGSVLGADLTLGQLSHTLAKLQLTAHSQLLLYDPEGTVIAYHDVARILNVAQGTALRLKGFNELGSTLLARLAEDGYNQERLTSMVLEGQRWTLSQSRIDLAGLPETYLAILVPERELLAEAYRIRRYSVWITLIASLVLLPLAWLFITRLTRRRV</sequence>
<keyword evidence="3" id="KW-1185">Reference proteome</keyword>
<keyword evidence="1" id="KW-1133">Transmembrane helix</keyword>
<dbReference type="OrthoDB" id="9764808at2"/>
<keyword evidence="1" id="KW-0472">Membrane</keyword>
<comment type="caution">
    <text evidence="2">The sequence shown here is derived from an EMBL/GenBank/DDBJ whole genome shotgun (WGS) entry which is preliminary data.</text>
</comment>
<gene>
    <name evidence="2" type="ORF">DT594_14000</name>
</gene>
<dbReference type="RefSeq" id="WP_149333251.1">
    <property type="nucleotide sequence ID" value="NZ_QOVF01000004.1"/>
</dbReference>
<evidence type="ECO:0000313" key="3">
    <source>
        <dbReference type="Proteomes" id="UP000463138"/>
    </source>
</evidence>
<feature type="transmembrane region" description="Helical" evidence="1">
    <location>
        <begin position="346"/>
        <end position="366"/>
    </location>
</feature>
<feature type="transmembrane region" description="Helical" evidence="1">
    <location>
        <begin position="12"/>
        <end position="36"/>
    </location>
</feature>
<dbReference type="InterPro" id="IPR029151">
    <property type="entry name" value="Sensor-like_sf"/>
</dbReference>
<evidence type="ECO:0000256" key="1">
    <source>
        <dbReference type="SAM" id="Phobius"/>
    </source>
</evidence>
<dbReference type="Gene3D" id="3.30.450.20">
    <property type="entry name" value="PAS domain"/>
    <property type="match status" value="2"/>
</dbReference>
<accession>A0A7V7KWN7</accession>
<evidence type="ECO:0000313" key="2">
    <source>
        <dbReference type="EMBL" id="KAA0693498.1"/>
    </source>
</evidence>
<name>A0A7V7KWN7_9GAMM</name>
<dbReference type="Proteomes" id="UP000463138">
    <property type="component" value="Unassembled WGS sequence"/>
</dbReference>
<evidence type="ECO:0008006" key="4">
    <source>
        <dbReference type="Google" id="ProtNLM"/>
    </source>
</evidence>
<keyword evidence="1" id="KW-0812">Transmembrane</keyword>
<organism evidence="2 3">
    <name type="scientific">Halopseudomonas laoshanensis</name>
    <dbReference type="NCBI Taxonomy" id="2268758"/>
    <lineage>
        <taxon>Bacteria</taxon>
        <taxon>Pseudomonadati</taxon>
        <taxon>Pseudomonadota</taxon>
        <taxon>Gammaproteobacteria</taxon>
        <taxon>Pseudomonadales</taxon>
        <taxon>Pseudomonadaceae</taxon>
        <taxon>Halopseudomonas</taxon>
    </lineage>
</organism>
<dbReference type="SUPFAM" id="SSF103190">
    <property type="entry name" value="Sensory domain-like"/>
    <property type="match status" value="1"/>
</dbReference>
<protein>
    <recommendedName>
        <fullName evidence="4">Cache domain-containing protein</fullName>
    </recommendedName>
</protein>